<dbReference type="GO" id="GO:0003700">
    <property type="term" value="F:DNA-binding transcription factor activity"/>
    <property type="evidence" value="ECO:0007669"/>
    <property type="project" value="InterPro"/>
</dbReference>
<keyword evidence="9" id="KW-1185">Reference proteome</keyword>
<dbReference type="PRINTS" id="PR00039">
    <property type="entry name" value="HTHLYSR"/>
</dbReference>
<accession>A0A2X2D7W5</accession>
<reference evidence="7 8" key="1">
    <citation type="submission" date="2018-06" db="EMBL/GenBank/DDBJ databases">
        <authorList>
            <consortium name="Pathogen Informatics"/>
            <person name="Doyle S."/>
        </authorList>
    </citation>
    <scope>NUCLEOTIDE SEQUENCE [LARGE SCALE GENOMIC DNA]</scope>
    <source>
        <strain evidence="7 8">NCTC11842</strain>
    </source>
</reference>
<reference evidence="6 9" key="2">
    <citation type="submission" date="2020-10" db="EMBL/GenBank/DDBJ databases">
        <title>Genome sequences of Pseudomonas isolates.</title>
        <authorList>
            <person name="Wessels L."/>
            <person name="Reich F."/>
            <person name="Hammerl J."/>
        </authorList>
    </citation>
    <scope>NUCLEOTIDE SEQUENCE [LARGE SCALE GENOMIC DNA]</scope>
    <source>
        <strain evidence="6 9">20-MO00624-0</strain>
    </source>
</reference>
<dbReference type="GO" id="GO:0005829">
    <property type="term" value="C:cytosol"/>
    <property type="evidence" value="ECO:0007669"/>
    <property type="project" value="TreeGrafter"/>
</dbReference>
<evidence type="ECO:0000256" key="3">
    <source>
        <dbReference type="ARBA" id="ARBA00023125"/>
    </source>
</evidence>
<dbReference type="CDD" id="cd08440">
    <property type="entry name" value="PBP2_LTTR_like_4"/>
    <property type="match status" value="1"/>
</dbReference>
<comment type="similarity">
    <text evidence="1">Belongs to the LysR transcriptional regulatory family.</text>
</comment>
<dbReference type="SUPFAM" id="SSF46785">
    <property type="entry name" value="Winged helix' DNA-binding domain"/>
    <property type="match status" value="1"/>
</dbReference>
<dbReference type="Pfam" id="PF03466">
    <property type="entry name" value="LysR_substrate"/>
    <property type="match status" value="1"/>
</dbReference>
<dbReference type="FunFam" id="1.10.10.10:FF:000001">
    <property type="entry name" value="LysR family transcriptional regulator"/>
    <property type="match status" value="1"/>
</dbReference>
<keyword evidence="2" id="KW-0805">Transcription regulation</keyword>
<evidence type="ECO:0000256" key="4">
    <source>
        <dbReference type="ARBA" id="ARBA00023163"/>
    </source>
</evidence>
<protein>
    <submittedName>
        <fullName evidence="7">LysR family transcriptional regulator</fullName>
    </submittedName>
</protein>
<dbReference type="InterPro" id="IPR000847">
    <property type="entry name" value="LysR_HTH_N"/>
</dbReference>
<dbReference type="AlphaFoldDB" id="A0A2X2D7W5"/>
<dbReference type="EMBL" id="UAUF01000015">
    <property type="protein sequence ID" value="SPZ16278.1"/>
    <property type="molecule type" value="Genomic_DNA"/>
</dbReference>
<dbReference type="PANTHER" id="PTHR30419:SF8">
    <property type="entry name" value="NITROGEN ASSIMILATION TRANSCRIPTIONAL ACTIVATOR-RELATED"/>
    <property type="match status" value="1"/>
</dbReference>
<evidence type="ECO:0000313" key="7">
    <source>
        <dbReference type="EMBL" id="SPZ16278.1"/>
    </source>
</evidence>
<keyword evidence="3" id="KW-0238">DNA-binding</keyword>
<dbReference type="InterPro" id="IPR036388">
    <property type="entry name" value="WH-like_DNA-bd_sf"/>
</dbReference>
<dbReference type="Gene3D" id="3.40.190.290">
    <property type="match status" value="1"/>
</dbReference>
<dbReference type="Gene3D" id="1.10.10.10">
    <property type="entry name" value="Winged helix-like DNA-binding domain superfamily/Winged helix DNA-binding domain"/>
    <property type="match status" value="1"/>
</dbReference>
<keyword evidence="4" id="KW-0804">Transcription</keyword>
<name>A0A2X2D7W5_PSELU</name>
<evidence type="ECO:0000259" key="5">
    <source>
        <dbReference type="PROSITE" id="PS50931"/>
    </source>
</evidence>
<feature type="domain" description="HTH lysR-type" evidence="5">
    <location>
        <begin position="5"/>
        <end position="62"/>
    </location>
</feature>
<sequence>MAVNFDLNDLQAFCALVEHKSFRAAADAIYISQPALSRRIDKLEGALGVKLFERTTRRVSLTMVGRAFAPRAERLLNDLDDALLGISEVASNRTGRVTVACVPSAAYYFMPSVIARYHAIYPKVRIKLIDTSANKVSAAVISGEADLGLSFSGNLDQDVEFEWLVQESYVAACRCDHALAGKKVVRWDEFYRYDYIVVDKTSGNRFLLDQALAHIAPERLSICETRHVTTMLGMVEAGLGIAAVPAMALPAGHHPVLTSVPLIDPVVERHVGIIKRRGRALSPAAAALEKLLIDMKAQPSNRPA</sequence>
<dbReference type="SUPFAM" id="SSF53850">
    <property type="entry name" value="Periplasmic binding protein-like II"/>
    <property type="match status" value="1"/>
</dbReference>
<evidence type="ECO:0000256" key="2">
    <source>
        <dbReference type="ARBA" id="ARBA00023015"/>
    </source>
</evidence>
<evidence type="ECO:0000313" key="9">
    <source>
        <dbReference type="Proteomes" id="UP000626180"/>
    </source>
</evidence>
<dbReference type="GO" id="GO:0003677">
    <property type="term" value="F:DNA binding"/>
    <property type="evidence" value="ECO:0007669"/>
    <property type="project" value="UniProtKB-KW"/>
</dbReference>
<dbReference type="Pfam" id="PF00126">
    <property type="entry name" value="HTH_1"/>
    <property type="match status" value="1"/>
</dbReference>
<evidence type="ECO:0000256" key="1">
    <source>
        <dbReference type="ARBA" id="ARBA00009437"/>
    </source>
</evidence>
<dbReference type="PROSITE" id="PS50931">
    <property type="entry name" value="HTH_LYSR"/>
    <property type="match status" value="1"/>
</dbReference>
<dbReference type="PANTHER" id="PTHR30419">
    <property type="entry name" value="HTH-TYPE TRANSCRIPTIONAL REGULATOR YBHD"/>
    <property type="match status" value="1"/>
</dbReference>
<proteinExistence type="inferred from homology"/>
<dbReference type="InterPro" id="IPR036390">
    <property type="entry name" value="WH_DNA-bd_sf"/>
</dbReference>
<dbReference type="EMBL" id="JADMCD010000005">
    <property type="protein sequence ID" value="MBF8641233.1"/>
    <property type="molecule type" value="Genomic_DNA"/>
</dbReference>
<evidence type="ECO:0000313" key="8">
    <source>
        <dbReference type="Proteomes" id="UP000250443"/>
    </source>
</evidence>
<dbReference type="InterPro" id="IPR050950">
    <property type="entry name" value="HTH-type_LysR_regulators"/>
</dbReference>
<dbReference type="RefSeq" id="WP_010799120.1">
    <property type="nucleotide sequence ID" value="NZ_FQYS01000006.1"/>
</dbReference>
<dbReference type="Proteomes" id="UP000626180">
    <property type="component" value="Unassembled WGS sequence"/>
</dbReference>
<organism evidence="7 8">
    <name type="scientific">Pseudomonas luteola</name>
    <dbReference type="NCBI Taxonomy" id="47886"/>
    <lineage>
        <taxon>Bacteria</taxon>
        <taxon>Pseudomonadati</taxon>
        <taxon>Pseudomonadota</taxon>
        <taxon>Gammaproteobacteria</taxon>
        <taxon>Pseudomonadales</taxon>
        <taxon>Pseudomonadaceae</taxon>
        <taxon>Pseudomonas</taxon>
    </lineage>
</organism>
<evidence type="ECO:0000313" key="6">
    <source>
        <dbReference type="EMBL" id="MBF8641233.1"/>
    </source>
</evidence>
<dbReference type="Proteomes" id="UP000250443">
    <property type="component" value="Unassembled WGS sequence"/>
</dbReference>
<gene>
    <name evidence="7" type="primary">cynR_1</name>
    <name evidence="6" type="ORF">IRZ65_11105</name>
    <name evidence="7" type="ORF">NCTC11842_05309</name>
</gene>
<dbReference type="InterPro" id="IPR005119">
    <property type="entry name" value="LysR_subst-bd"/>
</dbReference>